<dbReference type="Gene3D" id="2.60.40.2150">
    <property type="entry name" value="Interleukin-17 receptor A/B, fibronectin-III-like domain 2"/>
    <property type="match status" value="1"/>
</dbReference>
<evidence type="ECO:0000256" key="2">
    <source>
        <dbReference type="ARBA" id="ARBA00022475"/>
    </source>
</evidence>
<evidence type="ECO:0000256" key="8">
    <source>
        <dbReference type="ARBA" id="ARBA00023180"/>
    </source>
</evidence>
<keyword evidence="2" id="KW-1003">Cell membrane</keyword>
<dbReference type="AlphaFoldDB" id="A0AA35NZG7"/>
<dbReference type="Pfam" id="PF08357">
    <property type="entry name" value="SEFIR"/>
    <property type="match status" value="1"/>
</dbReference>
<gene>
    <name evidence="13" type="ORF">PODLI_1B010975</name>
</gene>
<keyword evidence="3 9" id="KW-0812">Transmembrane</keyword>
<evidence type="ECO:0000256" key="3">
    <source>
        <dbReference type="ARBA" id="ARBA00022692"/>
    </source>
</evidence>
<evidence type="ECO:0000256" key="5">
    <source>
        <dbReference type="ARBA" id="ARBA00022989"/>
    </source>
</evidence>
<dbReference type="EMBL" id="OX395127">
    <property type="protein sequence ID" value="CAI5767275.1"/>
    <property type="molecule type" value="Genomic_DNA"/>
</dbReference>
<keyword evidence="8" id="KW-0325">Glycoprotein</keyword>
<dbReference type="Proteomes" id="UP001178461">
    <property type="component" value="Chromosome 2"/>
</dbReference>
<evidence type="ECO:0000256" key="10">
    <source>
        <dbReference type="SAM" id="SignalP"/>
    </source>
</evidence>
<organism evidence="13 14">
    <name type="scientific">Podarcis lilfordi</name>
    <name type="common">Lilford's wall lizard</name>
    <dbReference type="NCBI Taxonomy" id="74358"/>
    <lineage>
        <taxon>Eukaryota</taxon>
        <taxon>Metazoa</taxon>
        <taxon>Chordata</taxon>
        <taxon>Craniata</taxon>
        <taxon>Vertebrata</taxon>
        <taxon>Euteleostomi</taxon>
        <taxon>Lepidosauria</taxon>
        <taxon>Squamata</taxon>
        <taxon>Bifurcata</taxon>
        <taxon>Unidentata</taxon>
        <taxon>Episquamata</taxon>
        <taxon>Laterata</taxon>
        <taxon>Lacertibaenia</taxon>
        <taxon>Lacertidae</taxon>
        <taxon>Podarcis</taxon>
    </lineage>
</organism>
<evidence type="ECO:0000256" key="4">
    <source>
        <dbReference type="ARBA" id="ARBA00022729"/>
    </source>
</evidence>
<keyword evidence="5 9" id="KW-1133">Transmembrane helix</keyword>
<evidence type="ECO:0000256" key="6">
    <source>
        <dbReference type="ARBA" id="ARBA00023136"/>
    </source>
</evidence>
<dbReference type="InterPro" id="IPR032356">
    <property type="entry name" value="IL17R_A/B_N"/>
</dbReference>
<dbReference type="PANTHER" id="PTHR15583">
    <property type="entry name" value="INTERLEUKIN-17 RECEPTOR"/>
    <property type="match status" value="1"/>
</dbReference>
<keyword evidence="7" id="KW-0675">Receptor</keyword>
<sequence length="479" mass="54332">MNAAVWLLLSVGLNFGSSEGEARPSIECYEENGPSIELLKEHEFVPSDISGLDAKIIERRGKCNFNITWSLGVDGSIIFLKASKICLQKEGSRSCIRCDYTERFQNQTMLSGEKWQFYYIGFPVDENNEYHIEVFNLPPPNPGLDPPKKHIKRFSPGCKDSVLKYCKTCIEKGSLWAPNITVCHKKSEVVVNFTASPFCSKYVIRLHEPDPSGDLYDHIVVTKGNDTRISEKILLTDQSNRTFKELIPRFPLCEGHCPRHAEHQELCTEEPTDVSTDFVGNYIIICCLLASLFLIVCMVAALLYYKRKYGAGRNWALSPLMQHIPATILVVYSQEVCFQHTVLAFAEFLHECCHSNVIIDAWQKLRIAEMGPVQWLATQKEIADKIIFLSENNANPACDSTCRTTVDSHSGNSECMFNFAFNLFCSDWKNQSSLHKYMVVSFSEKNPTNSLPSPLNICPKYVLMKDIDSFCRDLSQHKV</sequence>
<reference evidence="13" key="1">
    <citation type="submission" date="2022-12" db="EMBL/GenBank/DDBJ databases">
        <authorList>
            <person name="Alioto T."/>
            <person name="Alioto T."/>
            <person name="Gomez Garrido J."/>
        </authorList>
    </citation>
    <scope>NUCLEOTIDE SEQUENCE</scope>
</reference>
<dbReference type="Gene3D" id="2.60.40.2160">
    <property type="entry name" value="Interleukin-17 receptor A/B, fibronectin-III-like domain 1"/>
    <property type="match status" value="1"/>
</dbReference>
<dbReference type="InterPro" id="IPR038683">
    <property type="entry name" value="IL17RA/B_FnIII-like_1_sf"/>
</dbReference>
<feature type="domain" description="IL17RA/B N-terminal" evidence="12">
    <location>
        <begin position="39"/>
        <end position="171"/>
    </location>
</feature>
<evidence type="ECO:0008006" key="15">
    <source>
        <dbReference type="Google" id="ProtNLM"/>
    </source>
</evidence>
<protein>
    <recommendedName>
        <fullName evidence="15">SEFIR domain-containing protein</fullName>
    </recommendedName>
</protein>
<evidence type="ECO:0000256" key="7">
    <source>
        <dbReference type="ARBA" id="ARBA00023170"/>
    </source>
</evidence>
<evidence type="ECO:0000313" key="13">
    <source>
        <dbReference type="EMBL" id="CAI5767275.1"/>
    </source>
</evidence>
<dbReference type="InterPro" id="IPR013568">
    <property type="entry name" value="SEFIR_dom"/>
</dbReference>
<keyword evidence="4 10" id="KW-0732">Signal</keyword>
<accession>A0AA35NZG7</accession>
<keyword evidence="14" id="KW-1185">Reference proteome</keyword>
<dbReference type="FunFam" id="3.40.50.11530:FF:000004">
    <property type="entry name" value="Interleukin 17 receptor B"/>
    <property type="match status" value="1"/>
</dbReference>
<evidence type="ECO:0000259" key="12">
    <source>
        <dbReference type="Pfam" id="PF16556"/>
    </source>
</evidence>
<feature type="chain" id="PRO_5041271180" description="SEFIR domain-containing protein" evidence="10">
    <location>
        <begin position="23"/>
        <end position="479"/>
    </location>
</feature>
<feature type="transmembrane region" description="Helical" evidence="9">
    <location>
        <begin position="282"/>
        <end position="305"/>
    </location>
</feature>
<comment type="subcellular location">
    <subcellularLocation>
        <location evidence="1">Cell membrane</location>
        <topology evidence="1">Single-pass type I membrane protein</topology>
    </subcellularLocation>
</comment>
<evidence type="ECO:0000259" key="11">
    <source>
        <dbReference type="Pfam" id="PF08357"/>
    </source>
</evidence>
<feature type="domain" description="SEFIR" evidence="11">
    <location>
        <begin position="327"/>
        <end position="474"/>
    </location>
</feature>
<proteinExistence type="predicted"/>
<feature type="signal peptide" evidence="10">
    <location>
        <begin position="1"/>
        <end position="22"/>
    </location>
</feature>
<name>A0AA35NZG7_9SAUR</name>
<dbReference type="InterPro" id="IPR039465">
    <property type="entry name" value="IL-17_rcpt-like"/>
</dbReference>
<dbReference type="GO" id="GO:0005886">
    <property type="term" value="C:plasma membrane"/>
    <property type="evidence" value="ECO:0007669"/>
    <property type="project" value="UniProtKB-SubCell"/>
</dbReference>
<evidence type="ECO:0000313" key="14">
    <source>
        <dbReference type="Proteomes" id="UP001178461"/>
    </source>
</evidence>
<dbReference type="InterPro" id="IPR043046">
    <property type="entry name" value="IL17RA/B_FnIII-like_2_sf"/>
</dbReference>
<dbReference type="Gene3D" id="3.40.50.11530">
    <property type="match status" value="1"/>
</dbReference>
<dbReference type="Pfam" id="PF16556">
    <property type="entry name" value="IL17R_fnIII_D1"/>
    <property type="match status" value="1"/>
</dbReference>
<evidence type="ECO:0000256" key="9">
    <source>
        <dbReference type="SAM" id="Phobius"/>
    </source>
</evidence>
<keyword evidence="6 9" id="KW-0472">Membrane</keyword>
<dbReference type="PANTHER" id="PTHR15583:SF11">
    <property type="entry name" value="INTERLEUKIN-17 RECEPTOR B"/>
    <property type="match status" value="1"/>
</dbReference>
<evidence type="ECO:0000256" key="1">
    <source>
        <dbReference type="ARBA" id="ARBA00004251"/>
    </source>
</evidence>
<dbReference type="GO" id="GO:0030368">
    <property type="term" value="F:interleukin-17 receptor activity"/>
    <property type="evidence" value="ECO:0007669"/>
    <property type="project" value="InterPro"/>
</dbReference>